<evidence type="ECO:0000313" key="2">
    <source>
        <dbReference type="EnsemblFungi" id="MAPG_03454T0"/>
    </source>
</evidence>
<evidence type="ECO:0000313" key="3">
    <source>
        <dbReference type="Proteomes" id="UP000011715"/>
    </source>
</evidence>
<protein>
    <submittedName>
        <fullName evidence="1 2">Uncharacterized protein</fullName>
    </submittedName>
</protein>
<accession>A0A0C4DU20</accession>
<reference evidence="1" key="3">
    <citation type="submission" date="2011-03" db="EMBL/GenBank/DDBJ databases">
        <title>Annotation of Magnaporthe poae ATCC 64411.</title>
        <authorList>
            <person name="Ma L.-J."/>
            <person name="Dead R."/>
            <person name="Young S.K."/>
            <person name="Zeng Q."/>
            <person name="Gargeya S."/>
            <person name="Fitzgerald M."/>
            <person name="Haas B."/>
            <person name="Abouelleil A."/>
            <person name="Alvarado L."/>
            <person name="Arachchi H.M."/>
            <person name="Berlin A."/>
            <person name="Brown A."/>
            <person name="Chapman S.B."/>
            <person name="Chen Z."/>
            <person name="Dunbar C."/>
            <person name="Freedman E."/>
            <person name="Gearin G."/>
            <person name="Gellesch M."/>
            <person name="Goldberg J."/>
            <person name="Griggs A."/>
            <person name="Gujja S."/>
            <person name="Heiman D."/>
            <person name="Howarth C."/>
            <person name="Larson L."/>
            <person name="Lui A."/>
            <person name="MacDonald P.J.P."/>
            <person name="Mehta T."/>
            <person name="Montmayeur A."/>
            <person name="Murphy C."/>
            <person name="Neiman D."/>
            <person name="Pearson M."/>
            <person name="Priest M."/>
            <person name="Roberts A."/>
            <person name="Saif S."/>
            <person name="Shea T."/>
            <person name="Shenoy N."/>
            <person name="Sisk P."/>
            <person name="Stolte C."/>
            <person name="Sykes S."/>
            <person name="Yandava C."/>
            <person name="Wortman J."/>
            <person name="Nusbaum C."/>
            <person name="Birren B."/>
        </authorList>
    </citation>
    <scope>NUCLEOTIDE SEQUENCE</scope>
    <source>
        <strain evidence="1">ATCC 64411</strain>
    </source>
</reference>
<sequence length="123" mass="12956">MLSPPGGDIAEGPLVTGRGHHATQLDVLLARRERLDTQDTTTACKVVTDERQQRVPIGVMGDLAATAKGPAHRCTGPALDRDRFVQAEPSPARPGPGWMPIPSAPEGALSRAEGLCIPRICSS</sequence>
<dbReference type="AlphaFoldDB" id="A0A0C4DU20"/>
<proteinExistence type="predicted"/>
<dbReference type="EMBL" id="GL876967">
    <property type="protein sequence ID" value="KLU84411.1"/>
    <property type="molecule type" value="Genomic_DNA"/>
</dbReference>
<reference evidence="2" key="4">
    <citation type="journal article" date="2015" name="G3 (Bethesda)">
        <title>Genome sequences of three phytopathogenic species of the Magnaporthaceae family of fungi.</title>
        <authorList>
            <person name="Okagaki L.H."/>
            <person name="Nunes C.C."/>
            <person name="Sailsbery J."/>
            <person name="Clay B."/>
            <person name="Brown D."/>
            <person name="John T."/>
            <person name="Oh Y."/>
            <person name="Young N."/>
            <person name="Fitzgerald M."/>
            <person name="Haas B.J."/>
            <person name="Zeng Q."/>
            <person name="Young S."/>
            <person name="Adiconis X."/>
            <person name="Fan L."/>
            <person name="Levin J.Z."/>
            <person name="Mitchell T.K."/>
            <person name="Okubara P.A."/>
            <person name="Farman M.L."/>
            <person name="Kohn L.M."/>
            <person name="Birren B."/>
            <person name="Ma L.-J."/>
            <person name="Dean R.A."/>
        </authorList>
    </citation>
    <scope>NUCLEOTIDE SEQUENCE</scope>
    <source>
        <strain evidence="2">ATCC 64411 / 73-15</strain>
    </source>
</reference>
<keyword evidence="3" id="KW-1185">Reference proteome</keyword>
<dbReference type="Proteomes" id="UP000011715">
    <property type="component" value="Unassembled WGS sequence"/>
</dbReference>
<evidence type="ECO:0000313" key="1">
    <source>
        <dbReference type="EMBL" id="KLU84411.1"/>
    </source>
</evidence>
<organism evidence="2 3">
    <name type="scientific">Magnaporthiopsis poae (strain ATCC 64411 / 73-15)</name>
    <name type="common">Kentucky bluegrass fungus</name>
    <name type="synonym">Magnaporthe poae</name>
    <dbReference type="NCBI Taxonomy" id="644358"/>
    <lineage>
        <taxon>Eukaryota</taxon>
        <taxon>Fungi</taxon>
        <taxon>Dikarya</taxon>
        <taxon>Ascomycota</taxon>
        <taxon>Pezizomycotina</taxon>
        <taxon>Sordariomycetes</taxon>
        <taxon>Sordariomycetidae</taxon>
        <taxon>Magnaporthales</taxon>
        <taxon>Magnaporthaceae</taxon>
        <taxon>Magnaporthiopsis</taxon>
    </lineage>
</organism>
<name>A0A0C4DU20_MAGP6</name>
<reference evidence="1" key="1">
    <citation type="submission" date="2010-05" db="EMBL/GenBank/DDBJ databases">
        <title>The Genome Sequence of Magnaporthe poae strain ATCC 64411.</title>
        <authorList>
            <consortium name="The Broad Institute Genome Sequencing Platform"/>
            <consortium name="Broad Institute Genome Sequencing Center for Infectious Disease"/>
            <person name="Ma L.-J."/>
            <person name="Dead R."/>
            <person name="Young S."/>
            <person name="Zeng Q."/>
            <person name="Koehrsen M."/>
            <person name="Alvarado L."/>
            <person name="Berlin A."/>
            <person name="Chapman S.B."/>
            <person name="Chen Z."/>
            <person name="Freedman E."/>
            <person name="Gellesch M."/>
            <person name="Goldberg J."/>
            <person name="Griggs A."/>
            <person name="Gujja S."/>
            <person name="Heilman E.R."/>
            <person name="Heiman D."/>
            <person name="Hepburn T."/>
            <person name="Howarth C."/>
            <person name="Jen D."/>
            <person name="Larson L."/>
            <person name="Mehta T."/>
            <person name="Neiman D."/>
            <person name="Pearson M."/>
            <person name="Roberts A."/>
            <person name="Saif S."/>
            <person name="Shea T."/>
            <person name="Shenoy N."/>
            <person name="Sisk P."/>
            <person name="Stolte C."/>
            <person name="Sykes S."/>
            <person name="Walk T."/>
            <person name="White J."/>
            <person name="Yandava C."/>
            <person name="Haas B."/>
            <person name="Nusbaum C."/>
            <person name="Birren B."/>
        </authorList>
    </citation>
    <scope>NUCLEOTIDE SEQUENCE</scope>
    <source>
        <strain evidence="1">ATCC 64411</strain>
    </source>
</reference>
<gene>
    <name evidence="1" type="ORF">MAPG_03454</name>
</gene>
<dbReference type="EMBL" id="ADBL01000824">
    <property type="status" value="NOT_ANNOTATED_CDS"/>
    <property type="molecule type" value="Genomic_DNA"/>
</dbReference>
<dbReference type="VEuPathDB" id="FungiDB:MAPG_03454"/>
<reference evidence="3" key="2">
    <citation type="submission" date="2010-05" db="EMBL/GenBank/DDBJ databases">
        <title>The genome sequence of Magnaporthe poae strain ATCC 64411.</title>
        <authorList>
            <person name="Ma L.-J."/>
            <person name="Dead R."/>
            <person name="Young S."/>
            <person name="Zeng Q."/>
            <person name="Koehrsen M."/>
            <person name="Alvarado L."/>
            <person name="Berlin A."/>
            <person name="Chapman S.B."/>
            <person name="Chen Z."/>
            <person name="Freedman E."/>
            <person name="Gellesch M."/>
            <person name="Goldberg J."/>
            <person name="Griggs A."/>
            <person name="Gujja S."/>
            <person name="Heilman E.R."/>
            <person name="Heiman D."/>
            <person name="Hepburn T."/>
            <person name="Howarth C."/>
            <person name="Jen D."/>
            <person name="Larson L."/>
            <person name="Mehta T."/>
            <person name="Neiman D."/>
            <person name="Pearson M."/>
            <person name="Roberts A."/>
            <person name="Saif S."/>
            <person name="Shea T."/>
            <person name="Shenoy N."/>
            <person name="Sisk P."/>
            <person name="Stolte C."/>
            <person name="Sykes S."/>
            <person name="Walk T."/>
            <person name="White J."/>
            <person name="Yandava C."/>
            <person name="Haas B."/>
            <person name="Nusbaum C."/>
            <person name="Birren B."/>
        </authorList>
    </citation>
    <scope>NUCLEOTIDE SEQUENCE [LARGE SCALE GENOMIC DNA]</scope>
    <source>
        <strain evidence="3">ATCC 64411 / 73-15</strain>
    </source>
</reference>
<dbReference type="EnsemblFungi" id="MAPG_03454T0">
    <property type="protein sequence ID" value="MAPG_03454T0"/>
    <property type="gene ID" value="MAPG_03454"/>
</dbReference>
<reference evidence="2" key="5">
    <citation type="submission" date="2015-06" db="UniProtKB">
        <authorList>
            <consortium name="EnsemblFungi"/>
        </authorList>
    </citation>
    <scope>IDENTIFICATION</scope>
    <source>
        <strain evidence="2">ATCC 64411</strain>
    </source>
</reference>